<dbReference type="AlphaFoldDB" id="A0A2H1WXL1"/>
<feature type="region of interest" description="Disordered" evidence="1">
    <location>
        <begin position="78"/>
        <end position="99"/>
    </location>
</feature>
<feature type="compositionally biased region" description="Polar residues" evidence="1">
    <location>
        <begin position="87"/>
        <end position="97"/>
    </location>
</feature>
<evidence type="ECO:0000256" key="1">
    <source>
        <dbReference type="SAM" id="MobiDB-lite"/>
    </source>
</evidence>
<feature type="signal peptide" evidence="2">
    <location>
        <begin position="1"/>
        <end position="22"/>
    </location>
</feature>
<gene>
    <name evidence="3" type="ORF">SFRICE_037443</name>
</gene>
<organism evidence="3">
    <name type="scientific">Spodoptera frugiperda</name>
    <name type="common">Fall armyworm</name>
    <dbReference type="NCBI Taxonomy" id="7108"/>
    <lineage>
        <taxon>Eukaryota</taxon>
        <taxon>Metazoa</taxon>
        <taxon>Ecdysozoa</taxon>
        <taxon>Arthropoda</taxon>
        <taxon>Hexapoda</taxon>
        <taxon>Insecta</taxon>
        <taxon>Pterygota</taxon>
        <taxon>Neoptera</taxon>
        <taxon>Endopterygota</taxon>
        <taxon>Lepidoptera</taxon>
        <taxon>Glossata</taxon>
        <taxon>Ditrysia</taxon>
        <taxon>Noctuoidea</taxon>
        <taxon>Noctuidae</taxon>
        <taxon>Amphipyrinae</taxon>
        <taxon>Spodoptera</taxon>
    </lineage>
</organism>
<keyword evidence="2" id="KW-0732">Signal</keyword>
<sequence>MTSFWKTTIFLFITILIFESESINPHVYQGAGLPPRRDFESSKWLSNRAMDVWYGNRTMIEVLSSEFSNMLMKLTGRTGRPGRSAPQYGNSTTSINGTAIPRNESDINISRIYFNSTIESDNNKTTRMIHIVPMNNSTVFKLLTPVL</sequence>
<protein>
    <submittedName>
        <fullName evidence="3">SFRICE_037443</fullName>
    </submittedName>
</protein>
<proteinExistence type="predicted"/>
<accession>A0A2H1WXL1</accession>
<feature type="chain" id="PRO_5013662051" evidence="2">
    <location>
        <begin position="23"/>
        <end position="147"/>
    </location>
</feature>
<dbReference type="EMBL" id="ODYU01011790">
    <property type="protein sequence ID" value="SOQ57737.1"/>
    <property type="molecule type" value="Genomic_DNA"/>
</dbReference>
<reference evidence="3" key="1">
    <citation type="submission" date="2016-07" db="EMBL/GenBank/DDBJ databases">
        <authorList>
            <person name="Bretaudeau A."/>
        </authorList>
    </citation>
    <scope>NUCLEOTIDE SEQUENCE</scope>
    <source>
        <strain evidence="3">Rice</strain>
        <tissue evidence="3">Whole body</tissue>
    </source>
</reference>
<evidence type="ECO:0000313" key="3">
    <source>
        <dbReference type="EMBL" id="SOQ57737.1"/>
    </source>
</evidence>
<evidence type="ECO:0000256" key="2">
    <source>
        <dbReference type="SAM" id="SignalP"/>
    </source>
</evidence>
<name>A0A2H1WXL1_SPOFR</name>